<feature type="non-terminal residue" evidence="10">
    <location>
        <position position="1"/>
    </location>
</feature>
<keyword evidence="8 9" id="KW-0472">Membrane</keyword>
<evidence type="ECO:0000256" key="1">
    <source>
        <dbReference type="ARBA" id="ARBA00004141"/>
    </source>
</evidence>
<evidence type="ECO:0000313" key="10">
    <source>
        <dbReference type="EMBL" id="ODQ72319.1"/>
    </source>
</evidence>
<dbReference type="Proteomes" id="UP000094385">
    <property type="component" value="Unassembled WGS sequence"/>
</dbReference>
<evidence type="ECO:0000256" key="7">
    <source>
        <dbReference type="ARBA" id="ARBA00022989"/>
    </source>
</evidence>
<name>A0A1E3Q3M7_LIPST</name>
<comment type="similarity">
    <text evidence="2">Belongs to the oligopeptide OPT transporter family.</text>
</comment>
<dbReference type="GO" id="GO:0035673">
    <property type="term" value="F:oligopeptide transmembrane transporter activity"/>
    <property type="evidence" value="ECO:0007669"/>
    <property type="project" value="InterPro"/>
</dbReference>
<dbReference type="GO" id="GO:0015031">
    <property type="term" value="P:protein transport"/>
    <property type="evidence" value="ECO:0007669"/>
    <property type="project" value="UniProtKB-KW"/>
</dbReference>
<evidence type="ECO:0000256" key="5">
    <source>
        <dbReference type="ARBA" id="ARBA00022856"/>
    </source>
</evidence>
<dbReference type="OrthoDB" id="9986677at2759"/>
<dbReference type="EMBL" id="KV454295">
    <property type="protein sequence ID" value="ODQ72319.1"/>
    <property type="molecule type" value="Genomic_DNA"/>
</dbReference>
<dbReference type="InterPro" id="IPR004813">
    <property type="entry name" value="OPT"/>
</dbReference>
<evidence type="ECO:0000256" key="3">
    <source>
        <dbReference type="ARBA" id="ARBA00022448"/>
    </source>
</evidence>
<dbReference type="AlphaFoldDB" id="A0A1E3Q3M7"/>
<keyword evidence="6" id="KW-0653">Protein transport</keyword>
<dbReference type="GO" id="GO:0016020">
    <property type="term" value="C:membrane"/>
    <property type="evidence" value="ECO:0007669"/>
    <property type="project" value="UniProtKB-SubCell"/>
</dbReference>
<organism evidence="10 11">
    <name type="scientific">Lipomyces starkeyi NRRL Y-11557</name>
    <dbReference type="NCBI Taxonomy" id="675824"/>
    <lineage>
        <taxon>Eukaryota</taxon>
        <taxon>Fungi</taxon>
        <taxon>Dikarya</taxon>
        <taxon>Ascomycota</taxon>
        <taxon>Saccharomycotina</taxon>
        <taxon>Lipomycetes</taxon>
        <taxon>Lipomycetales</taxon>
        <taxon>Lipomycetaceae</taxon>
        <taxon>Lipomyces</taxon>
    </lineage>
</organism>
<keyword evidence="5" id="KW-0571">Peptide transport</keyword>
<sequence>NTPGLYVFAVFMFFIRRRYLAWWAKYNYILSCGLQGGVAFGGILIFLALQYHTKKLVWWGNTISKSGVDGIGTATLKAVPKGSYFGLPEGSWE</sequence>
<evidence type="ECO:0000256" key="2">
    <source>
        <dbReference type="ARBA" id="ARBA00008807"/>
    </source>
</evidence>
<protein>
    <submittedName>
        <fullName evidence="10">Uncharacterized protein</fullName>
    </submittedName>
</protein>
<keyword evidence="11" id="KW-1185">Reference proteome</keyword>
<evidence type="ECO:0000256" key="8">
    <source>
        <dbReference type="ARBA" id="ARBA00023136"/>
    </source>
</evidence>
<evidence type="ECO:0000256" key="9">
    <source>
        <dbReference type="SAM" id="Phobius"/>
    </source>
</evidence>
<comment type="subcellular location">
    <subcellularLocation>
        <location evidence="1">Membrane</location>
        <topology evidence="1">Multi-pass membrane protein</topology>
    </subcellularLocation>
</comment>
<proteinExistence type="inferred from homology"/>
<feature type="transmembrane region" description="Helical" evidence="9">
    <location>
        <begin position="28"/>
        <end position="49"/>
    </location>
</feature>
<dbReference type="InterPro" id="IPR004648">
    <property type="entry name" value="Oligpept_transpt"/>
</dbReference>
<keyword evidence="4 9" id="KW-0812">Transmembrane</keyword>
<evidence type="ECO:0000313" key="11">
    <source>
        <dbReference type="Proteomes" id="UP000094385"/>
    </source>
</evidence>
<dbReference type="PANTHER" id="PTHR22601">
    <property type="entry name" value="ISP4 LIKE PROTEIN"/>
    <property type="match status" value="1"/>
</dbReference>
<gene>
    <name evidence="10" type="ORF">LIPSTDRAFT_53741</name>
</gene>
<evidence type="ECO:0000256" key="6">
    <source>
        <dbReference type="ARBA" id="ARBA00022927"/>
    </source>
</evidence>
<reference evidence="10 11" key="1">
    <citation type="journal article" date="2016" name="Proc. Natl. Acad. Sci. U.S.A.">
        <title>Comparative genomics of biotechnologically important yeasts.</title>
        <authorList>
            <person name="Riley R."/>
            <person name="Haridas S."/>
            <person name="Wolfe K.H."/>
            <person name="Lopes M.R."/>
            <person name="Hittinger C.T."/>
            <person name="Goeker M."/>
            <person name="Salamov A.A."/>
            <person name="Wisecaver J.H."/>
            <person name="Long T.M."/>
            <person name="Calvey C.H."/>
            <person name="Aerts A.L."/>
            <person name="Barry K.W."/>
            <person name="Choi C."/>
            <person name="Clum A."/>
            <person name="Coughlan A.Y."/>
            <person name="Deshpande S."/>
            <person name="Douglass A.P."/>
            <person name="Hanson S.J."/>
            <person name="Klenk H.-P."/>
            <person name="LaButti K.M."/>
            <person name="Lapidus A."/>
            <person name="Lindquist E.A."/>
            <person name="Lipzen A.M."/>
            <person name="Meier-Kolthoff J.P."/>
            <person name="Ohm R.A."/>
            <person name="Otillar R.P."/>
            <person name="Pangilinan J.L."/>
            <person name="Peng Y."/>
            <person name="Rokas A."/>
            <person name="Rosa C.A."/>
            <person name="Scheuner C."/>
            <person name="Sibirny A.A."/>
            <person name="Slot J.C."/>
            <person name="Stielow J.B."/>
            <person name="Sun H."/>
            <person name="Kurtzman C.P."/>
            <person name="Blackwell M."/>
            <person name="Grigoriev I.V."/>
            <person name="Jeffries T.W."/>
        </authorList>
    </citation>
    <scope>NUCLEOTIDE SEQUENCE [LARGE SCALE GENOMIC DNA]</scope>
    <source>
        <strain evidence="10 11">NRRL Y-11557</strain>
    </source>
</reference>
<accession>A0A1E3Q3M7</accession>
<keyword evidence="3" id="KW-0813">Transport</keyword>
<evidence type="ECO:0000256" key="4">
    <source>
        <dbReference type="ARBA" id="ARBA00022692"/>
    </source>
</evidence>
<dbReference type="Pfam" id="PF03169">
    <property type="entry name" value="OPT"/>
    <property type="match status" value="1"/>
</dbReference>
<keyword evidence="7 9" id="KW-1133">Transmembrane helix</keyword>